<organism evidence="20 21">
    <name type="scientific">Paludibacterium paludis</name>
    <dbReference type="NCBI Taxonomy" id="1225769"/>
    <lineage>
        <taxon>Bacteria</taxon>
        <taxon>Pseudomonadati</taxon>
        <taxon>Pseudomonadota</taxon>
        <taxon>Betaproteobacteria</taxon>
        <taxon>Neisseriales</taxon>
        <taxon>Chromobacteriaceae</taxon>
        <taxon>Paludibacterium</taxon>
    </lineage>
</organism>
<comment type="pathway">
    <text evidence="2 14">Purine metabolism; IMP biosynthesis via de novo pathway; 5-amino-1-(5-phospho-D-ribosyl)imidazole from N(2)-formyl-N(1)-(5-phospho-D-ribosyl)glycinamide: step 1/2.</text>
</comment>
<evidence type="ECO:0000313" key="21">
    <source>
        <dbReference type="Proteomes" id="UP000645257"/>
    </source>
</evidence>
<reference evidence="20" key="1">
    <citation type="journal article" date="2014" name="Int. J. Syst. Evol. Microbiol.">
        <title>Complete genome sequence of Corynebacterium casei LMG S-19264T (=DSM 44701T), isolated from a smear-ripened cheese.</title>
        <authorList>
            <consortium name="US DOE Joint Genome Institute (JGI-PGF)"/>
            <person name="Walter F."/>
            <person name="Albersmeier A."/>
            <person name="Kalinowski J."/>
            <person name="Ruckert C."/>
        </authorList>
    </citation>
    <scope>NUCLEOTIDE SEQUENCE</scope>
    <source>
        <strain evidence="20">KCTC 32182</strain>
    </source>
</reference>
<dbReference type="InterPro" id="IPR029062">
    <property type="entry name" value="Class_I_gatase-like"/>
</dbReference>
<dbReference type="Proteomes" id="UP000645257">
    <property type="component" value="Unassembled WGS sequence"/>
</dbReference>
<sequence>MSHILKLRGGTALSQFRLDKLLASLRESGLPDLAVTAEFWHFAEVKTQPGERELEVLSALLAYGDAAPDAPEGAELFLVTPRLGTLSPWASKATDIARHCGLDGLLRIERGTAYHVAAARSLTDAERGTLIAQLHDRMTETVMGSLDDAERLFSHVPPQPMRQVDVLAGGRDALADANADLGLALSDDEIDYLVDSFVRLGRNPSDVELMMFAQANSEHCRHKIFNAEFIIDGVKQEKSLFRMIRDTHEAHPEGTLVAYSDNASVIEGAEAGRFYPDANNVYAYHQEPTHILMKVETHNHPTAISPFPGASTGSGGEIRDEGATGRGSRPKAGLTGFTVSNLNIPGFTQPWERYVDGKSAYGRPERIASALDIMIQGPIGGAAFNNEFGRPNLTGYFRTFEQLFDGEVRGYHKPIMLAGGLGNIQGRQIRKNVIPEGALLIQLGGPGFLIGLGGGAASSMDTGANSEDLDFDSVQRGNPEIQRRCQEVIDRCWQRGERNPIVSIHDVGAGGLSNAFPELVNDAGRGARFDLRAVRIEESGMTPMQIWSNESQERYVLAILEQDLDTFRAICERERCPFYVVGVATDDGRLEVRDDLFGNRPVDMPLDVLLGKPPRMTRDVSREESEFRVFDASLFPLRETAYRVLRHPTVADKSFLITIGDRSVGGMTARDQMVGRWQVPVADVAVTTLGFYSHRGEAMAMGERPGSALFNAGASARMAVAEALTNIAASHIGPISRVKLSANWMAAAGHPGEDAKLYEAVEAVSSICQEMGLSVPVGKDSLSMKTVWDDADGKKSVTAPLSLVVSAFAPVEDVRKTVTPVLRPDRDTDLILIDLGYGRCRLGGSIYGQVWNWMRGRSPDVEDPSQLVAFFETVQSLVADDIVIAYHDRSDGGLFVTLSEMMFAGRTGMTIDLQELVIERQNTQRYIDDFVQPTQDAAVHGRLMRVLFNEEPGAVLQVKKAHTSEVISRFMRAGIGRELFVIGKVNTRDRLIVKHRGEELFNETRTDLFKAWSETSHHLQRLRDNPVCADSEHILRTDSKARGLFAELTFDVHANPAAPFIASGKRPRIAILREQGVNGHLEMAAAFDRAGFEAVDVHMSDIIGGRLSLADFRGLAACGGFSYGDVLGAGGGWAQSILFNPRAREDFERFFARSDTFALGVCNGCQMMSRIAEIIPGAEHWPRFHRNASEQFEARFSMVEVTESPSIFLTDMVGSRLPVVVSHGEGRAVFAPGARESARVALRYIDFDSRPTETYPLNPNGSPQGITGVTTGDGRFTIMMPHPERVFRTVQNSWHPEDWGENGAWFRMFASARKWVG</sequence>
<dbReference type="Gene3D" id="3.30.1330.10">
    <property type="entry name" value="PurM-like, N-terminal domain"/>
    <property type="match status" value="2"/>
</dbReference>
<dbReference type="NCBIfam" id="TIGR01735">
    <property type="entry name" value="FGAM_synt"/>
    <property type="match status" value="1"/>
</dbReference>
<evidence type="ECO:0000259" key="19">
    <source>
        <dbReference type="Pfam" id="PF22689"/>
    </source>
</evidence>
<feature type="domain" description="PurM-like C-terminal" evidence="16">
    <location>
        <begin position="436"/>
        <end position="594"/>
    </location>
</feature>
<evidence type="ECO:0000256" key="8">
    <source>
        <dbReference type="ARBA" id="ARBA00022755"/>
    </source>
</evidence>
<dbReference type="FunFam" id="1.10.8.750:FF:000002">
    <property type="entry name" value="Phosphoribosylformylglycinamidine synthase"/>
    <property type="match status" value="1"/>
</dbReference>
<dbReference type="NCBIfam" id="NF003672">
    <property type="entry name" value="PRK05297.1"/>
    <property type="match status" value="1"/>
</dbReference>
<evidence type="ECO:0000256" key="11">
    <source>
        <dbReference type="ARBA" id="ARBA00022962"/>
    </source>
</evidence>
<dbReference type="SMART" id="SM01211">
    <property type="entry name" value="GATase_5"/>
    <property type="match status" value="1"/>
</dbReference>
<gene>
    <name evidence="14 20" type="primary">purL</name>
    <name evidence="20" type="ORF">GCM10011289_24730</name>
</gene>
<dbReference type="RefSeq" id="WP_189534754.1">
    <property type="nucleotide sequence ID" value="NZ_BMYX01000014.1"/>
</dbReference>
<feature type="binding site" evidence="14">
    <location>
        <begin position="394"/>
        <end position="396"/>
    </location>
    <ligand>
        <name>ATP</name>
        <dbReference type="ChEBI" id="CHEBI:30616"/>
    </ligand>
</feature>
<evidence type="ECO:0000256" key="14">
    <source>
        <dbReference type="HAMAP-Rule" id="MF_00419"/>
    </source>
</evidence>
<dbReference type="Pfam" id="PF02769">
    <property type="entry name" value="AIRS_C"/>
    <property type="match status" value="2"/>
</dbReference>
<dbReference type="CDD" id="cd02203">
    <property type="entry name" value="PurL_repeat1"/>
    <property type="match status" value="1"/>
</dbReference>
<feature type="active site" evidence="14">
    <location>
        <position position="1284"/>
    </location>
</feature>
<dbReference type="PROSITE" id="PS51273">
    <property type="entry name" value="GATASE_TYPE_1"/>
    <property type="match status" value="1"/>
</dbReference>
<feature type="binding site" evidence="14">
    <location>
        <begin position="309"/>
        <end position="320"/>
    </location>
    <ligand>
        <name>ATP</name>
        <dbReference type="ChEBI" id="CHEBI:30616"/>
    </ligand>
</feature>
<evidence type="ECO:0000256" key="7">
    <source>
        <dbReference type="ARBA" id="ARBA00022741"/>
    </source>
</evidence>
<evidence type="ECO:0000256" key="6">
    <source>
        <dbReference type="ARBA" id="ARBA00022723"/>
    </source>
</evidence>
<feature type="binding site" evidence="14">
    <location>
        <position position="890"/>
    </location>
    <ligand>
        <name>ATP</name>
        <dbReference type="ChEBI" id="CHEBI:30616"/>
    </ligand>
</feature>
<dbReference type="GO" id="GO:0005737">
    <property type="term" value="C:cytoplasm"/>
    <property type="evidence" value="ECO:0007669"/>
    <property type="project" value="UniProtKB-SubCell"/>
</dbReference>
<dbReference type="PANTHER" id="PTHR10099:SF1">
    <property type="entry name" value="PHOSPHORIBOSYLFORMYLGLYCINAMIDINE SYNTHASE"/>
    <property type="match status" value="1"/>
</dbReference>
<dbReference type="Pfam" id="PF22689">
    <property type="entry name" value="FGAR-AT_PurM_N-like"/>
    <property type="match status" value="1"/>
</dbReference>
<dbReference type="InterPro" id="IPR055181">
    <property type="entry name" value="FGAR-AT_PurM_N-like"/>
</dbReference>
<dbReference type="HAMAP" id="MF_00419">
    <property type="entry name" value="PurL_1"/>
    <property type="match status" value="1"/>
</dbReference>
<dbReference type="Gene3D" id="3.90.650.10">
    <property type="entry name" value="PurM-like C-terminal domain"/>
    <property type="match status" value="2"/>
</dbReference>
<name>A0A918UB27_9NEIS</name>
<evidence type="ECO:0000256" key="9">
    <source>
        <dbReference type="ARBA" id="ARBA00022840"/>
    </source>
</evidence>
<feature type="domain" description="Phosphoribosylformylglycinamidine synthase linker" evidence="17">
    <location>
        <begin position="174"/>
        <end position="223"/>
    </location>
</feature>
<dbReference type="InterPro" id="IPR041609">
    <property type="entry name" value="PurL_linker"/>
</dbReference>
<evidence type="ECO:0000256" key="13">
    <source>
        <dbReference type="ARBA" id="ARBA00057317"/>
    </source>
</evidence>
<dbReference type="Gene3D" id="1.10.8.750">
    <property type="entry name" value="Phosphoribosylformylglycinamidine synthase, linker domain"/>
    <property type="match status" value="1"/>
</dbReference>
<keyword evidence="7 14" id="KW-0547">Nucleotide-binding</keyword>
<dbReference type="Pfam" id="PF13507">
    <property type="entry name" value="GATase_5"/>
    <property type="match status" value="1"/>
</dbReference>
<accession>A0A918UB27</accession>
<dbReference type="SUPFAM" id="SSF109736">
    <property type="entry name" value="FGAM synthase PurL, linker domain"/>
    <property type="match status" value="1"/>
</dbReference>
<evidence type="ECO:0000259" key="17">
    <source>
        <dbReference type="Pfam" id="PF18072"/>
    </source>
</evidence>
<proteinExistence type="inferred from homology"/>
<comment type="similarity">
    <text evidence="3 14">In the N-terminal section; belongs to the FGAMS family.</text>
</comment>
<dbReference type="SUPFAM" id="SSF55326">
    <property type="entry name" value="PurM N-terminal domain-like"/>
    <property type="match status" value="2"/>
</dbReference>
<evidence type="ECO:0000256" key="2">
    <source>
        <dbReference type="ARBA" id="ARBA00004920"/>
    </source>
</evidence>
<keyword evidence="8 14" id="KW-0658">Purine biosynthesis</keyword>
<evidence type="ECO:0000259" key="16">
    <source>
        <dbReference type="Pfam" id="PF02769"/>
    </source>
</evidence>
<dbReference type="InterPro" id="IPR036921">
    <property type="entry name" value="PurM-like_N_sf"/>
</dbReference>
<dbReference type="CDD" id="cd01740">
    <property type="entry name" value="GATase1_FGAR_AT"/>
    <property type="match status" value="1"/>
</dbReference>
<dbReference type="InterPro" id="IPR036604">
    <property type="entry name" value="PurS-like_sf"/>
</dbReference>
<dbReference type="FunFam" id="3.30.1330.10:FF:000005">
    <property type="entry name" value="Phosphoribosylformylglycinamidine synthase"/>
    <property type="match status" value="1"/>
</dbReference>
<comment type="catalytic activity">
    <reaction evidence="12 14">
        <text>N(2)-formyl-N(1)-(5-phospho-beta-D-ribosyl)glycinamide + L-glutamine + ATP + H2O = 2-formamido-N(1)-(5-O-phospho-beta-D-ribosyl)acetamidine + L-glutamate + ADP + phosphate + H(+)</text>
        <dbReference type="Rhea" id="RHEA:17129"/>
        <dbReference type="ChEBI" id="CHEBI:15377"/>
        <dbReference type="ChEBI" id="CHEBI:15378"/>
        <dbReference type="ChEBI" id="CHEBI:29985"/>
        <dbReference type="ChEBI" id="CHEBI:30616"/>
        <dbReference type="ChEBI" id="CHEBI:43474"/>
        <dbReference type="ChEBI" id="CHEBI:58359"/>
        <dbReference type="ChEBI" id="CHEBI:147286"/>
        <dbReference type="ChEBI" id="CHEBI:147287"/>
        <dbReference type="ChEBI" id="CHEBI:456216"/>
        <dbReference type="EC" id="6.3.5.3"/>
    </reaction>
</comment>
<evidence type="ECO:0000256" key="5">
    <source>
        <dbReference type="ARBA" id="ARBA00022598"/>
    </source>
</evidence>
<protein>
    <recommendedName>
        <fullName evidence="14">Phosphoribosylformylglycinamidine synthase</fullName>
        <shortName evidence="14">FGAM synthase</shortName>
        <shortName evidence="14">FGAMS</shortName>
        <ecNumber evidence="14">6.3.5.3</ecNumber>
    </recommendedName>
    <alternativeName>
        <fullName evidence="14">Formylglycinamide ribonucleotide amidotransferase</fullName>
        <shortName evidence="14">FGAR amidotransferase</shortName>
        <shortName evidence="14">FGAR-AT</shortName>
    </alternativeName>
</protein>
<dbReference type="FunFam" id="3.30.1330.10:FF:000002">
    <property type="entry name" value="Phosphoribosylformylglycinamidine synthase"/>
    <property type="match status" value="1"/>
</dbReference>
<evidence type="ECO:0000256" key="15">
    <source>
        <dbReference type="SAM" id="MobiDB-lite"/>
    </source>
</evidence>
<dbReference type="SUPFAM" id="SSF52317">
    <property type="entry name" value="Class I glutamine amidotransferase-like"/>
    <property type="match status" value="1"/>
</dbReference>
<evidence type="ECO:0000256" key="1">
    <source>
        <dbReference type="ARBA" id="ARBA00004496"/>
    </source>
</evidence>
<keyword evidence="4 14" id="KW-0963">Cytoplasm</keyword>
<dbReference type="CDD" id="cd02204">
    <property type="entry name" value="PurL_repeat2"/>
    <property type="match status" value="1"/>
</dbReference>
<feature type="binding site" evidence="14">
    <location>
        <position position="683"/>
    </location>
    <ligand>
        <name>Mg(2+)</name>
        <dbReference type="ChEBI" id="CHEBI:18420"/>
    </ligand>
</feature>
<evidence type="ECO:0000256" key="4">
    <source>
        <dbReference type="ARBA" id="ARBA00022490"/>
    </source>
</evidence>
<dbReference type="GO" id="GO:0004642">
    <property type="term" value="F:phosphoribosylformylglycinamidine synthase activity"/>
    <property type="evidence" value="ECO:0007669"/>
    <property type="project" value="UniProtKB-UniRule"/>
</dbReference>
<comment type="subunit">
    <text evidence="14">Monomer.</text>
</comment>
<keyword evidence="21" id="KW-1185">Reference proteome</keyword>
<dbReference type="GO" id="GO:0046872">
    <property type="term" value="F:metal ion binding"/>
    <property type="evidence" value="ECO:0007669"/>
    <property type="project" value="UniProtKB-KW"/>
</dbReference>
<feature type="active site" evidence="14">
    <location>
        <position position="1282"/>
    </location>
</feature>
<feature type="binding site" evidence="14">
    <location>
        <position position="726"/>
    </location>
    <ligand>
        <name>Mg(2+)</name>
        <dbReference type="ChEBI" id="CHEBI:18420"/>
    </ligand>
</feature>
<dbReference type="EMBL" id="BMYX01000014">
    <property type="protein sequence ID" value="GGY20242.1"/>
    <property type="molecule type" value="Genomic_DNA"/>
</dbReference>
<feature type="binding site" evidence="14">
    <location>
        <position position="682"/>
    </location>
    <ligand>
        <name>ATP</name>
        <dbReference type="ChEBI" id="CHEBI:30616"/>
    </ligand>
</feature>
<dbReference type="InterPro" id="IPR010073">
    <property type="entry name" value="PurL_large"/>
</dbReference>
<dbReference type="FunFam" id="3.90.650.10:FF:000002">
    <property type="entry name" value="Phosphoribosylformylglycinamidine synthase"/>
    <property type="match status" value="1"/>
</dbReference>
<feature type="binding site" evidence="14">
    <location>
        <position position="888"/>
    </location>
    <ligand>
        <name>Mg(2+)</name>
        <dbReference type="ChEBI" id="CHEBI:18420"/>
    </ligand>
</feature>
<reference evidence="20" key="2">
    <citation type="submission" date="2020-09" db="EMBL/GenBank/DDBJ databases">
        <authorList>
            <person name="Sun Q."/>
            <person name="Kim S."/>
        </authorList>
    </citation>
    <scope>NUCLEOTIDE SEQUENCE</scope>
    <source>
        <strain evidence="20">KCTC 32182</strain>
    </source>
</reference>
<feature type="active site" description="Nucleophile" evidence="14">
    <location>
        <position position="1162"/>
    </location>
</feature>
<dbReference type="InterPro" id="IPR010918">
    <property type="entry name" value="PurM-like_C_dom"/>
</dbReference>
<comment type="subcellular location">
    <subcellularLocation>
        <location evidence="1 14">Cytoplasm</location>
    </subcellularLocation>
</comment>
<evidence type="ECO:0000256" key="10">
    <source>
        <dbReference type="ARBA" id="ARBA00022842"/>
    </source>
</evidence>
<evidence type="ECO:0000256" key="3">
    <source>
        <dbReference type="ARBA" id="ARBA00008608"/>
    </source>
</evidence>
<keyword evidence="11 14" id="KW-0315">Glutamine amidotransferase</keyword>
<feature type="domain" description="Phosphoribosylformylglycinamidine synthase N-terminal" evidence="18">
    <location>
        <begin position="38"/>
        <end position="153"/>
    </location>
</feature>
<dbReference type="GO" id="GO:0005524">
    <property type="term" value="F:ATP binding"/>
    <property type="evidence" value="ECO:0007669"/>
    <property type="project" value="UniProtKB-UniRule"/>
</dbReference>
<dbReference type="InterPro" id="IPR036676">
    <property type="entry name" value="PurM-like_C_sf"/>
</dbReference>
<feature type="domain" description="PurM-like C-terminal" evidence="16">
    <location>
        <begin position="842"/>
        <end position="994"/>
    </location>
</feature>
<evidence type="ECO:0000313" key="20">
    <source>
        <dbReference type="EMBL" id="GGY20242.1"/>
    </source>
</evidence>
<keyword evidence="5 14" id="KW-0436">Ligase</keyword>
<keyword evidence="10 14" id="KW-0460">Magnesium</keyword>
<dbReference type="GO" id="GO:0006189">
    <property type="term" value="P:'de novo' IMP biosynthetic process"/>
    <property type="evidence" value="ECO:0007669"/>
    <property type="project" value="UniProtKB-UniRule"/>
</dbReference>
<dbReference type="Gene3D" id="3.40.50.880">
    <property type="match status" value="1"/>
</dbReference>
<comment type="caution">
    <text evidence="20">The sequence shown here is derived from an EMBL/GenBank/DDBJ whole genome shotgun (WGS) entry which is preliminary data.</text>
</comment>
<feature type="domain" description="FGAR-AT PurM N-terminal-like" evidence="19">
    <location>
        <begin position="652"/>
        <end position="810"/>
    </location>
</feature>
<dbReference type="EC" id="6.3.5.3" evidence="14"/>
<dbReference type="Pfam" id="PF18072">
    <property type="entry name" value="FGAR-AT_linker"/>
    <property type="match status" value="1"/>
</dbReference>
<dbReference type="Pfam" id="PF18076">
    <property type="entry name" value="FGAR-AT_N"/>
    <property type="match status" value="1"/>
</dbReference>
<dbReference type="SUPFAM" id="SSF82697">
    <property type="entry name" value="PurS-like"/>
    <property type="match status" value="1"/>
</dbReference>
<dbReference type="SUPFAM" id="SSF56042">
    <property type="entry name" value="PurM C-terminal domain-like"/>
    <property type="match status" value="2"/>
</dbReference>
<feature type="region of interest" description="Disordered" evidence="15">
    <location>
        <begin position="306"/>
        <end position="334"/>
    </location>
</feature>
<dbReference type="InterPro" id="IPR040707">
    <property type="entry name" value="FGAR-AT_N"/>
</dbReference>
<keyword evidence="9 14" id="KW-0067">ATP-binding</keyword>
<dbReference type="FunFam" id="3.40.50.880:FF:000008">
    <property type="entry name" value="Phosphoribosylformylglycinamidine synthase"/>
    <property type="match status" value="1"/>
</dbReference>
<evidence type="ECO:0000259" key="18">
    <source>
        <dbReference type="Pfam" id="PF18076"/>
    </source>
</evidence>
<comment type="function">
    <text evidence="13 14">Phosphoribosylformylglycinamidine synthase involved in the purines biosynthetic pathway. Catalyzes the ATP-dependent conversion of formylglycinamide ribonucleotide (FGAR) and glutamine to yield formylglycinamidine ribonucleotide (FGAM) and glutamate.</text>
</comment>
<evidence type="ECO:0000256" key="12">
    <source>
        <dbReference type="ARBA" id="ARBA00052585"/>
    </source>
</evidence>
<dbReference type="PANTHER" id="PTHR10099">
    <property type="entry name" value="PHOSPHORIBOSYLFORMYLGLYCINAMIDINE SYNTHASE"/>
    <property type="match status" value="1"/>
</dbReference>
<keyword evidence="6 14" id="KW-0479">Metal-binding</keyword>
<feature type="binding site" evidence="14">
    <location>
        <position position="722"/>
    </location>
    <ligand>
        <name>Mg(2+)</name>
        <dbReference type="ChEBI" id="CHEBI:18420"/>
    </ligand>
</feature>